<feature type="transmembrane region" description="Helical" evidence="1">
    <location>
        <begin position="680"/>
        <end position="699"/>
    </location>
</feature>
<dbReference type="CDD" id="cd03143">
    <property type="entry name" value="A4_beta-galactosidase_middle_domain"/>
    <property type="match status" value="1"/>
</dbReference>
<dbReference type="PANTHER" id="PTHR37464:SF1">
    <property type="entry name" value="BLL2463 PROTEIN"/>
    <property type="match status" value="1"/>
</dbReference>
<protein>
    <submittedName>
        <fullName evidence="5">Uncharacterized protein</fullName>
    </submittedName>
</protein>
<dbReference type="STRING" id="313628.LNTAR_15592"/>
<keyword evidence="6" id="KW-1185">Reference proteome</keyword>
<dbReference type="OrthoDB" id="251556at2"/>
<gene>
    <name evidence="5" type="ORF">LNTAR_15592</name>
</gene>
<dbReference type="Gene3D" id="2.60.40.10">
    <property type="entry name" value="Immunoglobulins"/>
    <property type="match status" value="1"/>
</dbReference>
<keyword evidence="1" id="KW-0472">Membrane</keyword>
<dbReference type="InterPro" id="IPR036465">
    <property type="entry name" value="vWFA_dom_sf"/>
</dbReference>
<reference evidence="5 6" key="1">
    <citation type="journal article" date="2010" name="J. Bacteriol.">
        <title>Genome sequence of Lentisphaera araneosa HTCC2155T, the type species of the order Lentisphaerales in the phylum Lentisphaerae.</title>
        <authorList>
            <person name="Thrash J.C."/>
            <person name="Cho J.C."/>
            <person name="Vergin K.L."/>
            <person name="Morris R.M."/>
            <person name="Giovannoni S.J."/>
        </authorList>
    </citation>
    <scope>NUCLEOTIDE SEQUENCE [LARGE SCALE GENOMIC DNA]</scope>
    <source>
        <strain evidence="5 6">HTCC2155</strain>
    </source>
</reference>
<dbReference type="NCBIfam" id="TIGR02226">
    <property type="entry name" value="two_anch"/>
    <property type="match status" value="1"/>
</dbReference>
<feature type="domain" description="VWFA" evidence="4">
    <location>
        <begin position="92"/>
        <end position="193"/>
    </location>
</feature>
<comment type="caution">
    <text evidence="5">The sequence shown here is derived from an EMBL/GenBank/DDBJ whole genome shotgun (WGS) entry which is preliminary data.</text>
</comment>
<feature type="transmembrane region" description="Helical" evidence="1">
    <location>
        <begin position="56"/>
        <end position="74"/>
    </location>
</feature>
<keyword evidence="1" id="KW-1133">Transmembrane helix</keyword>
<evidence type="ECO:0000259" key="4">
    <source>
        <dbReference type="Pfam" id="PF13519"/>
    </source>
</evidence>
<feature type="domain" description="CARDB" evidence="3">
    <location>
        <begin position="240"/>
        <end position="310"/>
    </location>
</feature>
<dbReference type="SUPFAM" id="SSF53300">
    <property type="entry name" value="vWA-like"/>
    <property type="match status" value="1"/>
</dbReference>
<dbReference type="eggNOG" id="COG2304">
    <property type="taxonomic scope" value="Bacteria"/>
</dbReference>
<dbReference type="AlphaFoldDB" id="A6DMB6"/>
<dbReference type="PANTHER" id="PTHR37464">
    <property type="entry name" value="BLL2463 PROTEIN"/>
    <property type="match status" value="1"/>
</dbReference>
<dbReference type="SUPFAM" id="SSF52317">
    <property type="entry name" value="Class I glutamine amidotransferase-like"/>
    <property type="match status" value="1"/>
</dbReference>
<dbReference type="InterPro" id="IPR011635">
    <property type="entry name" value="CARDB"/>
</dbReference>
<dbReference type="InterPro" id="IPR011933">
    <property type="entry name" value="Double_TM_dom"/>
</dbReference>
<sequence>MSFINPFLLWALPLISLPVIIHLLRKNKVIEIEWAAMDFLMDAVQEQKKRFKTEDLLLLILRTLLILFLILALARPVTNLVSGSSSEPKLISLDDSFSMASKIGSQSRFDRAVETANQINTSDDGPKALLINSSSPRKLIANFSEDKSLVTETLKQIKVGDFGGDALTSVRACLDFLKDQSSIPPSIYFLSDFQGSQWAQPEALLSQSIKELQEKSNLVFVHVGDEAKENLSIANFRALQDAAKLNEDAWFTVDVINHGTEDASDLEVRFSLNDELYESVSTNIPSGQQVTVNFKCRVQESGFHKISAEIGADINLQDNTCYSHFYATDKLKVLVVQNFIPESVYEKKSLFFDFALNPFPGASSSEKALYEFNWQDAQVLETEDLNNYAFIILDDLQAMTASEFDSVQQYIAQGGGVLVNLGASTDPENFNQNFVEGGVVSWPLYEEKFAMKKGGDFLPTQITNEDSQLWSFADSADSLESFKIKQAFGLSKVDGNGQSYMELKREDEQNLSLISSFEYGKGKVMVFTSGMDLEWNNFATRPYFLPLCRQLSSQLIKDEHRIIERSVGESLYKELSDDKSRSTFDLSTPDQLKETYNVQIKDQKSILNIEEFKLAGIYKLKESGSTQEELISVNLDSKESAVASMSLEQLKNTYPEVTVMSSSDQLSTASSSHGTGLSKFFLILAILCWLGENILGLIISRRAAS</sequence>
<dbReference type="InterPro" id="IPR029062">
    <property type="entry name" value="Class_I_gatase-like"/>
</dbReference>
<feature type="domain" description="Aerotolerance regulator N-terminal" evidence="2">
    <location>
        <begin position="1"/>
        <end position="76"/>
    </location>
</feature>
<dbReference type="Pfam" id="PF13519">
    <property type="entry name" value="VWA_2"/>
    <property type="match status" value="1"/>
</dbReference>
<feature type="transmembrane region" description="Helical" evidence="1">
    <location>
        <begin position="6"/>
        <end position="24"/>
    </location>
</feature>
<evidence type="ECO:0000256" key="1">
    <source>
        <dbReference type="SAM" id="Phobius"/>
    </source>
</evidence>
<dbReference type="Gene3D" id="3.40.50.880">
    <property type="match status" value="1"/>
</dbReference>
<dbReference type="RefSeq" id="WP_007279015.1">
    <property type="nucleotide sequence ID" value="NZ_ABCK01000011.1"/>
</dbReference>
<proteinExistence type="predicted"/>
<dbReference type="Pfam" id="PF07705">
    <property type="entry name" value="CARDB"/>
    <property type="match status" value="1"/>
</dbReference>
<evidence type="ECO:0000313" key="6">
    <source>
        <dbReference type="Proteomes" id="UP000004947"/>
    </source>
</evidence>
<dbReference type="Proteomes" id="UP000004947">
    <property type="component" value="Unassembled WGS sequence"/>
</dbReference>
<keyword evidence="1" id="KW-0812">Transmembrane</keyword>
<dbReference type="InterPro" id="IPR013783">
    <property type="entry name" value="Ig-like_fold"/>
</dbReference>
<accession>A6DMB6</accession>
<evidence type="ECO:0000259" key="3">
    <source>
        <dbReference type="Pfam" id="PF07705"/>
    </source>
</evidence>
<evidence type="ECO:0000259" key="2">
    <source>
        <dbReference type="Pfam" id="PF07584"/>
    </source>
</evidence>
<evidence type="ECO:0000313" key="5">
    <source>
        <dbReference type="EMBL" id="EDM27106.1"/>
    </source>
</evidence>
<organism evidence="5 6">
    <name type="scientific">Lentisphaera araneosa HTCC2155</name>
    <dbReference type="NCBI Taxonomy" id="313628"/>
    <lineage>
        <taxon>Bacteria</taxon>
        <taxon>Pseudomonadati</taxon>
        <taxon>Lentisphaerota</taxon>
        <taxon>Lentisphaeria</taxon>
        <taxon>Lentisphaerales</taxon>
        <taxon>Lentisphaeraceae</taxon>
        <taxon>Lentisphaera</taxon>
    </lineage>
</organism>
<dbReference type="InterPro" id="IPR024163">
    <property type="entry name" value="Aerotolerance_reg_N"/>
</dbReference>
<dbReference type="EMBL" id="ABCK01000011">
    <property type="protein sequence ID" value="EDM27106.1"/>
    <property type="molecule type" value="Genomic_DNA"/>
</dbReference>
<name>A6DMB6_9BACT</name>
<dbReference type="Pfam" id="PF07584">
    <property type="entry name" value="BatA"/>
    <property type="match status" value="1"/>
</dbReference>
<dbReference type="InterPro" id="IPR002035">
    <property type="entry name" value="VWF_A"/>
</dbReference>